<name>A0A6H5HBP7_9HEMI</name>
<dbReference type="AlphaFoldDB" id="A0A6H5HBP7"/>
<organism evidence="1 2">
    <name type="scientific">Nesidiocoris tenuis</name>
    <dbReference type="NCBI Taxonomy" id="355587"/>
    <lineage>
        <taxon>Eukaryota</taxon>
        <taxon>Metazoa</taxon>
        <taxon>Ecdysozoa</taxon>
        <taxon>Arthropoda</taxon>
        <taxon>Hexapoda</taxon>
        <taxon>Insecta</taxon>
        <taxon>Pterygota</taxon>
        <taxon>Neoptera</taxon>
        <taxon>Paraneoptera</taxon>
        <taxon>Hemiptera</taxon>
        <taxon>Heteroptera</taxon>
        <taxon>Panheteroptera</taxon>
        <taxon>Cimicomorpha</taxon>
        <taxon>Miridae</taxon>
        <taxon>Dicyphina</taxon>
        <taxon>Nesidiocoris</taxon>
    </lineage>
</organism>
<accession>A0A6H5HBP7</accession>
<evidence type="ECO:0000313" key="1">
    <source>
        <dbReference type="EMBL" id="CAB0015401.1"/>
    </source>
</evidence>
<evidence type="ECO:0000313" key="2">
    <source>
        <dbReference type="Proteomes" id="UP000479000"/>
    </source>
</evidence>
<sequence length="135" mass="15893">MARFNIWREWFARRGTENLTFQRFRTHTQSYPVLTTVMMKGCRSELGAGTGVNRRSRRYLAFNAILYVQVTSELSGQIQYFHIYEINGSKSIITIMIIYIPVYHRQVPGNGNQRFKCSFMLWSFHNELPIHHLSG</sequence>
<dbReference type="EMBL" id="CADCXU010029008">
    <property type="protein sequence ID" value="CAB0015401.1"/>
    <property type="molecule type" value="Genomic_DNA"/>
</dbReference>
<proteinExistence type="predicted"/>
<reference evidence="1 2" key="1">
    <citation type="submission" date="2020-02" db="EMBL/GenBank/DDBJ databases">
        <authorList>
            <person name="Ferguson B K."/>
        </authorList>
    </citation>
    <scope>NUCLEOTIDE SEQUENCE [LARGE SCALE GENOMIC DNA]</scope>
</reference>
<protein>
    <submittedName>
        <fullName evidence="1">Uncharacterized protein</fullName>
    </submittedName>
</protein>
<gene>
    <name evidence="1" type="ORF">NTEN_LOCUS19741</name>
</gene>
<keyword evidence="2" id="KW-1185">Reference proteome</keyword>
<dbReference type="Proteomes" id="UP000479000">
    <property type="component" value="Unassembled WGS sequence"/>
</dbReference>